<dbReference type="Proteomes" id="UP001207294">
    <property type="component" value="Unassembled WGS sequence"/>
</dbReference>
<dbReference type="RefSeq" id="WP_162880451.1">
    <property type="nucleotide sequence ID" value="NZ_JAOXMD010000005.1"/>
</dbReference>
<name>A0ABT3BUF4_9PSED</name>
<evidence type="ECO:0000313" key="2">
    <source>
        <dbReference type="Proteomes" id="UP001207294"/>
    </source>
</evidence>
<protein>
    <submittedName>
        <fullName evidence="1">Uncharacterized protein</fullName>
    </submittedName>
</protein>
<comment type="caution">
    <text evidence="1">The sequence shown here is derived from an EMBL/GenBank/DDBJ whole genome shotgun (WGS) entry which is preliminary data.</text>
</comment>
<proteinExistence type="predicted"/>
<sequence length="54" mass="6029">MSHSAQIIDLSLYRKRRHAQQLGRLMWAMYAHQAGIAIQPGSEGLASPKTPRQA</sequence>
<gene>
    <name evidence="1" type="ORF">OH718_07690</name>
</gene>
<reference evidence="1 2" key="1">
    <citation type="submission" date="2022-10" db="EMBL/GenBank/DDBJ databases">
        <title>Characterization of Pseudomonas capsici strains from pepper and tomato in Georgia.</title>
        <authorList>
            <person name="Zhao M."/>
            <person name="Dutta B."/>
        </authorList>
    </citation>
    <scope>NUCLEOTIDE SEQUENCE [LARGE SCALE GENOMIC DNA]</scope>
    <source>
        <strain evidence="1 2">Pc20-5</strain>
    </source>
</reference>
<dbReference type="EMBL" id="JAOXML010000004">
    <property type="protein sequence ID" value="MCV4376478.1"/>
    <property type="molecule type" value="Genomic_DNA"/>
</dbReference>
<accession>A0ABT3BUF4</accession>
<keyword evidence="2" id="KW-1185">Reference proteome</keyword>
<evidence type="ECO:0000313" key="1">
    <source>
        <dbReference type="EMBL" id="MCV4376478.1"/>
    </source>
</evidence>
<organism evidence="1 2">
    <name type="scientific">Pseudomonas capsici</name>
    <dbReference type="NCBI Taxonomy" id="2810614"/>
    <lineage>
        <taxon>Bacteria</taxon>
        <taxon>Pseudomonadati</taxon>
        <taxon>Pseudomonadota</taxon>
        <taxon>Gammaproteobacteria</taxon>
        <taxon>Pseudomonadales</taxon>
        <taxon>Pseudomonadaceae</taxon>
        <taxon>Pseudomonas</taxon>
    </lineage>
</organism>